<evidence type="ECO:0000313" key="2">
    <source>
        <dbReference type="Proteomes" id="UP000326178"/>
    </source>
</evidence>
<dbReference type="EMBL" id="CP023702">
    <property type="protein sequence ID" value="QEU71789.1"/>
    <property type="molecule type" value="Genomic_DNA"/>
</dbReference>
<dbReference type="OrthoDB" id="253985at2"/>
<proteinExistence type="predicted"/>
<dbReference type="Proteomes" id="UP000326178">
    <property type="component" value="Chromosome"/>
</dbReference>
<gene>
    <name evidence="1" type="ORF">CP967_07280</name>
</gene>
<dbReference type="AlphaFoldDB" id="A0A5J6F604"/>
<protein>
    <recommendedName>
        <fullName evidence="3">DUF1963 domain-containing protein</fullName>
    </recommendedName>
</protein>
<reference evidence="1 2" key="1">
    <citation type="submission" date="2017-09" db="EMBL/GenBank/DDBJ databases">
        <authorList>
            <person name="Lee N."/>
            <person name="Cho B.-K."/>
        </authorList>
    </citation>
    <scope>NUCLEOTIDE SEQUENCE [LARGE SCALE GENOMIC DNA]</scope>
    <source>
        <strain evidence="1 2">ATCC 12769</strain>
    </source>
</reference>
<sequence length="256" mass="27395">MPMPVPLAFAPAGRRVSQAVTKIGGQPVWLERPAWPVSRSSGEPMQFIGQFALPGGRLAYLFMADSEEGFVDGTWEPEAGENALLIQPGGRVPPFVTVLGQAEGPTAGADHVPEPYDAAWPGAVMPAEPLEGPAALPAFAGRVPGGGGQVRLVSAWEPGRGPLPDTGVSADAVASLRRRHADARLQFFGGPDIRPHWLQGEEEDLGEDWQLLVQLAVDRLPFWINFGDGGVGYAFLSPDGNEGRFLWQSPEDEDAW</sequence>
<dbReference type="KEGG" id="snk:CP967_07280"/>
<name>A0A5J6F604_9ACTN</name>
<evidence type="ECO:0008006" key="3">
    <source>
        <dbReference type="Google" id="ProtNLM"/>
    </source>
</evidence>
<dbReference type="RefSeq" id="WP_150487158.1">
    <property type="nucleotide sequence ID" value="NZ_BMUV01000005.1"/>
</dbReference>
<accession>A0A5J6F604</accession>
<evidence type="ECO:0000313" key="1">
    <source>
        <dbReference type="EMBL" id="QEU71789.1"/>
    </source>
</evidence>
<organism evidence="1 2">
    <name type="scientific">Streptomyces nitrosporeus</name>
    <dbReference type="NCBI Taxonomy" id="28894"/>
    <lineage>
        <taxon>Bacteria</taxon>
        <taxon>Bacillati</taxon>
        <taxon>Actinomycetota</taxon>
        <taxon>Actinomycetes</taxon>
        <taxon>Kitasatosporales</taxon>
        <taxon>Streptomycetaceae</taxon>
        <taxon>Streptomyces</taxon>
    </lineage>
</organism>
<keyword evidence="2" id="KW-1185">Reference proteome</keyword>